<comment type="caution">
    <text evidence="1">The sequence shown here is derived from an EMBL/GenBank/DDBJ whole genome shotgun (WGS) entry which is preliminary data.</text>
</comment>
<accession>A0AAV4RB11</accession>
<evidence type="ECO:0000313" key="2">
    <source>
        <dbReference type="Proteomes" id="UP001054945"/>
    </source>
</evidence>
<gene>
    <name evidence="1" type="ORF">CEXT_77591</name>
</gene>
<sequence length="149" mass="16828">MDGISELHIKTWSQPRYEMAPVQYKSTPRKCHQERLEMPCIGSNSYLSSNGFQEESARLNARVQCNLRTFCRAFQRDSNSYACCLPAVGPAPNNQAIRAHAKVSVIGKYEHRLAKSGNLSCPINAEMANPCILYSIPCMSFQPCWLRKL</sequence>
<reference evidence="1 2" key="1">
    <citation type="submission" date="2021-06" db="EMBL/GenBank/DDBJ databases">
        <title>Caerostris extrusa draft genome.</title>
        <authorList>
            <person name="Kono N."/>
            <person name="Arakawa K."/>
        </authorList>
    </citation>
    <scope>NUCLEOTIDE SEQUENCE [LARGE SCALE GENOMIC DNA]</scope>
</reference>
<protein>
    <submittedName>
        <fullName evidence="1">Uncharacterized protein</fullName>
    </submittedName>
</protein>
<dbReference type="AlphaFoldDB" id="A0AAV4RB11"/>
<proteinExistence type="predicted"/>
<evidence type="ECO:0000313" key="1">
    <source>
        <dbReference type="EMBL" id="GIY17292.1"/>
    </source>
</evidence>
<keyword evidence="2" id="KW-1185">Reference proteome</keyword>
<name>A0AAV4RB11_CAEEX</name>
<dbReference type="Proteomes" id="UP001054945">
    <property type="component" value="Unassembled WGS sequence"/>
</dbReference>
<dbReference type="EMBL" id="BPLR01007493">
    <property type="protein sequence ID" value="GIY17292.1"/>
    <property type="molecule type" value="Genomic_DNA"/>
</dbReference>
<organism evidence="1 2">
    <name type="scientific">Caerostris extrusa</name>
    <name type="common">Bark spider</name>
    <name type="synonym">Caerostris bankana</name>
    <dbReference type="NCBI Taxonomy" id="172846"/>
    <lineage>
        <taxon>Eukaryota</taxon>
        <taxon>Metazoa</taxon>
        <taxon>Ecdysozoa</taxon>
        <taxon>Arthropoda</taxon>
        <taxon>Chelicerata</taxon>
        <taxon>Arachnida</taxon>
        <taxon>Araneae</taxon>
        <taxon>Araneomorphae</taxon>
        <taxon>Entelegynae</taxon>
        <taxon>Araneoidea</taxon>
        <taxon>Araneidae</taxon>
        <taxon>Caerostris</taxon>
    </lineage>
</organism>